<evidence type="ECO:0000256" key="9">
    <source>
        <dbReference type="ARBA" id="ARBA00022674"/>
    </source>
</evidence>
<keyword evidence="10" id="KW-0551">Lipid droplet</keyword>
<dbReference type="GO" id="GO:0034361">
    <property type="term" value="C:very-low-density lipoprotein particle"/>
    <property type="evidence" value="ECO:0007669"/>
    <property type="project" value="UniProtKB-KW"/>
</dbReference>
<keyword evidence="7" id="KW-0964">Secreted</keyword>
<dbReference type="GO" id="GO:0005737">
    <property type="term" value="C:cytoplasm"/>
    <property type="evidence" value="ECO:0007669"/>
    <property type="project" value="UniProtKB-SubCell"/>
</dbReference>
<evidence type="ECO:0000256" key="14">
    <source>
        <dbReference type="ARBA" id="ARBA00023166"/>
    </source>
</evidence>
<evidence type="ECO:0000256" key="6">
    <source>
        <dbReference type="ARBA" id="ARBA00022513"/>
    </source>
</evidence>
<comment type="subcellular location">
    <subcellularLocation>
        <location evidence="1">Cytoplasm</location>
    </subcellularLocation>
    <subcellularLocation>
        <location evidence="2">Lipid droplet</location>
    </subcellularLocation>
    <subcellularLocation>
        <location evidence="3">Secreted</location>
    </subcellularLocation>
</comment>
<evidence type="ECO:0000256" key="2">
    <source>
        <dbReference type="ARBA" id="ARBA00004502"/>
    </source>
</evidence>
<dbReference type="AlphaFoldDB" id="C3YP51"/>
<evidence type="ECO:0000256" key="13">
    <source>
        <dbReference type="ARBA" id="ARBA00023098"/>
    </source>
</evidence>
<evidence type="ECO:0000256" key="5">
    <source>
        <dbReference type="ARBA" id="ARBA00022490"/>
    </source>
</evidence>
<keyword evidence="13" id="KW-0443">Lipid metabolism</keyword>
<keyword evidence="4" id="KW-0813">Transport</keyword>
<keyword evidence="6" id="KW-0162">Chylomicron</keyword>
<evidence type="ECO:0000256" key="8">
    <source>
        <dbReference type="ARBA" id="ARBA00022548"/>
    </source>
</evidence>
<gene>
    <name evidence="17" type="ORF">BRAFLDRAFT_86414</name>
</gene>
<evidence type="ECO:0000256" key="10">
    <source>
        <dbReference type="ARBA" id="ARBA00022677"/>
    </source>
</evidence>
<keyword evidence="9" id="KW-0358">Heparin-binding</keyword>
<dbReference type="EMBL" id="GG666537">
    <property type="protein sequence ID" value="EEN57942.1"/>
    <property type="molecule type" value="Genomic_DNA"/>
</dbReference>
<keyword evidence="14" id="KW-1207">Sterol metabolism</keyword>
<keyword evidence="11" id="KW-0427">LDL</keyword>
<keyword evidence="8" id="KW-0153">Cholesterol metabolism</keyword>
<dbReference type="PANTHER" id="PTHR13769">
    <property type="entry name" value="APOLIPOPROTEIN B"/>
    <property type="match status" value="1"/>
</dbReference>
<dbReference type="GO" id="GO:0006869">
    <property type="term" value="P:lipid transport"/>
    <property type="evidence" value="ECO:0007669"/>
    <property type="project" value="UniProtKB-KW"/>
</dbReference>
<evidence type="ECO:0000256" key="12">
    <source>
        <dbReference type="ARBA" id="ARBA00023055"/>
    </source>
</evidence>
<organism>
    <name type="scientific">Branchiostoma floridae</name>
    <name type="common">Florida lancelet</name>
    <name type="synonym">Amphioxus</name>
    <dbReference type="NCBI Taxonomy" id="7739"/>
    <lineage>
        <taxon>Eukaryota</taxon>
        <taxon>Metazoa</taxon>
        <taxon>Chordata</taxon>
        <taxon>Cephalochordata</taxon>
        <taxon>Leptocardii</taxon>
        <taxon>Amphioxiformes</taxon>
        <taxon>Branchiostomatidae</taxon>
        <taxon>Branchiostoma</taxon>
    </lineage>
</organism>
<dbReference type="InterPro" id="IPR052418">
    <property type="entry name" value="Apolipoprotein_B"/>
</dbReference>
<reference evidence="17" key="1">
    <citation type="journal article" date="2008" name="Nature">
        <title>The amphioxus genome and the evolution of the chordate karyotype.</title>
        <authorList>
            <consortium name="US DOE Joint Genome Institute (JGI-PGF)"/>
            <person name="Putnam N.H."/>
            <person name="Butts T."/>
            <person name="Ferrier D.E.K."/>
            <person name="Furlong R.F."/>
            <person name="Hellsten U."/>
            <person name="Kawashima T."/>
            <person name="Robinson-Rechavi M."/>
            <person name="Shoguchi E."/>
            <person name="Terry A."/>
            <person name="Yu J.-K."/>
            <person name="Benito-Gutierrez E.L."/>
            <person name="Dubchak I."/>
            <person name="Garcia-Fernandez J."/>
            <person name="Gibson-Brown J.J."/>
            <person name="Grigoriev I.V."/>
            <person name="Horton A.C."/>
            <person name="de Jong P.J."/>
            <person name="Jurka J."/>
            <person name="Kapitonov V.V."/>
            <person name="Kohara Y."/>
            <person name="Kuroki Y."/>
            <person name="Lindquist E."/>
            <person name="Lucas S."/>
            <person name="Osoegawa K."/>
            <person name="Pennacchio L.A."/>
            <person name="Salamov A.A."/>
            <person name="Satou Y."/>
            <person name="Sauka-Spengler T."/>
            <person name="Schmutz J."/>
            <person name="Shin-I T."/>
            <person name="Toyoda A."/>
            <person name="Bronner-Fraser M."/>
            <person name="Fujiyama A."/>
            <person name="Holland L.Z."/>
            <person name="Holland P.W.H."/>
            <person name="Satoh N."/>
            <person name="Rokhsar D.S."/>
        </authorList>
    </citation>
    <scope>NUCLEOTIDE SEQUENCE [LARGE SCALE GENOMIC DNA]</scope>
    <source>
        <strain evidence="17">S238N-H82</strain>
        <tissue evidence="17">Testes</tissue>
    </source>
</reference>
<evidence type="ECO:0000313" key="17">
    <source>
        <dbReference type="EMBL" id="EEN57942.1"/>
    </source>
</evidence>
<evidence type="ECO:0000256" key="1">
    <source>
        <dbReference type="ARBA" id="ARBA00004496"/>
    </source>
</evidence>
<dbReference type="GO" id="GO:0042627">
    <property type="term" value="C:chylomicron"/>
    <property type="evidence" value="ECO:0007669"/>
    <property type="project" value="UniProtKB-KW"/>
</dbReference>
<keyword evidence="5" id="KW-0963">Cytoplasm</keyword>
<evidence type="ECO:0000256" key="16">
    <source>
        <dbReference type="ARBA" id="ARBA00023313"/>
    </source>
</evidence>
<dbReference type="GO" id="GO:0034362">
    <property type="term" value="C:low-density lipoprotein particle"/>
    <property type="evidence" value="ECO:0007669"/>
    <property type="project" value="UniProtKB-KW"/>
</dbReference>
<accession>C3YP51</accession>
<evidence type="ECO:0000256" key="15">
    <source>
        <dbReference type="ARBA" id="ARBA00023221"/>
    </source>
</evidence>
<dbReference type="GO" id="GO:0008201">
    <property type="term" value="F:heparin binding"/>
    <property type="evidence" value="ECO:0007669"/>
    <property type="project" value="UniProtKB-KW"/>
</dbReference>
<protein>
    <submittedName>
        <fullName evidence="17">Uncharacterized protein</fullName>
    </submittedName>
</protein>
<name>C3YP51_BRAFL</name>
<evidence type="ECO:0000256" key="11">
    <source>
        <dbReference type="ARBA" id="ARBA00022710"/>
    </source>
</evidence>
<keyword evidence="15" id="KW-0753">Steroid metabolism</keyword>
<keyword evidence="16" id="KW-0850">VLDL</keyword>
<proteinExistence type="predicted"/>
<dbReference type="PANTHER" id="PTHR13769:SF1">
    <property type="entry name" value="APOLIPOPROTEIN B-100"/>
    <property type="match status" value="1"/>
</dbReference>
<dbReference type="GO" id="GO:0008203">
    <property type="term" value="P:cholesterol metabolic process"/>
    <property type="evidence" value="ECO:0007669"/>
    <property type="project" value="UniProtKB-KW"/>
</dbReference>
<evidence type="ECO:0000256" key="4">
    <source>
        <dbReference type="ARBA" id="ARBA00022448"/>
    </source>
</evidence>
<dbReference type="GO" id="GO:0005811">
    <property type="term" value="C:lipid droplet"/>
    <property type="evidence" value="ECO:0007669"/>
    <property type="project" value="UniProtKB-SubCell"/>
</dbReference>
<dbReference type="InParanoid" id="C3YP51"/>
<sequence length="250" mass="27436">MSLPRMTLYPKIIVPALGNTTFRVNVSSPVYNLTLDSQLVNTTLVQNKSAIVHLLNCTANSTLDFLNFTMQSYLNVSHAHNLTELNVSASVNLTHPDVTVNVTMNTTGINVTDIWFTKFNHSLVVNVTAYDWVNATMNFTMSNNTVYANLTVPTLESSVALLAQRNASVLNVTLYHQQKVYIEDVQGLTCQEEPVRVVVDLVTSEVVHLVLDVILGVMLSRLVFPASVCPRITHLTSKGVVVCVCARASG</sequence>
<keyword evidence="12" id="KW-0445">Lipid transport</keyword>
<evidence type="ECO:0000256" key="7">
    <source>
        <dbReference type="ARBA" id="ARBA00022525"/>
    </source>
</evidence>
<evidence type="ECO:0000256" key="3">
    <source>
        <dbReference type="ARBA" id="ARBA00004613"/>
    </source>
</evidence>